<name>A0A9N9QPX6_9CUCU</name>
<keyword evidence="1" id="KW-1133">Transmembrane helix</keyword>
<gene>
    <name evidence="2" type="ORF">CEUTPL_LOCUS9281</name>
</gene>
<keyword evidence="1" id="KW-0812">Transmembrane</keyword>
<evidence type="ECO:0000256" key="1">
    <source>
        <dbReference type="SAM" id="Phobius"/>
    </source>
</evidence>
<keyword evidence="1" id="KW-0472">Membrane</keyword>
<dbReference type="OrthoDB" id="10630197at2759"/>
<dbReference type="AlphaFoldDB" id="A0A9N9QPX6"/>
<feature type="transmembrane region" description="Helical" evidence="1">
    <location>
        <begin position="163"/>
        <end position="184"/>
    </location>
</feature>
<dbReference type="EMBL" id="OU892281">
    <property type="protein sequence ID" value="CAG9768758.1"/>
    <property type="molecule type" value="Genomic_DNA"/>
</dbReference>
<organism evidence="2 3">
    <name type="scientific">Ceutorhynchus assimilis</name>
    <name type="common">cabbage seed weevil</name>
    <dbReference type="NCBI Taxonomy" id="467358"/>
    <lineage>
        <taxon>Eukaryota</taxon>
        <taxon>Metazoa</taxon>
        <taxon>Ecdysozoa</taxon>
        <taxon>Arthropoda</taxon>
        <taxon>Hexapoda</taxon>
        <taxon>Insecta</taxon>
        <taxon>Pterygota</taxon>
        <taxon>Neoptera</taxon>
        <taxon>Endopterygota</taxon>
        <taxon>Coleoptera</taxon>
        <taxon>Polyphaga</taxon>
        <taxon>Cucujiformia</taxon>
        <taxon>Curculionidae</taxon>
        <taxon>Ceutorhynchinae</taxon>
        <taxon>Ceutorhynchus</taxon>
    </lineage>
</organism>
<proteinExistence type="predicted"/>
<evidence type="ECO:0000313" key="3">
    <source>
        <dbReference type="Proteomes" id="UP001152799"/>
    </source>
</evidence>
<accession>A0A9N9QPX6</accession>
<keyword evidence="3" id="KW-1185">Reference proteome</keyword>
<reference evidence="2" key="1">
    <citation type="submission" date="2022-01" db="EMBL/GenBank/DDBJ databases">
        <authorList>
            <person name="King R."/>
        </authorList>
    </citation>
    <scope>NUCLEOTIDE SEQUENCE</scope>
</reference>
<protein>
    <submittedName>
        <fullName evidence="2">Uncharacterized protein</fullName>
    </submittedName>
</protein>
<dbReference type="Proteomes" id="UP001152799">
    <property type="component" value="Chromosome 5"/>
</dbReference>
<sequence>MEVFGNFLNWADKLIFGGDQDSAPPVPTEQTVAPHNLHTIQFDITLKPIEVLPDIVPIIDDTADSDLTPILDELLNSFIDDTDDYGTTDFPIPDVNLSNDISSTIIAEDNGNSIVKVVEDATGKTVELWHEVVAETTTTANKILNTTKTASSSASEVSYVNDYVIAALVLILVVIACLGVLFWCRSNRLKTEKRNKYPVMAVVNNEYMNPQMLKNNDKLKNIP</sequence>
<evidence type="ECO:0000313" key="2">
    <source>
        <dbReference type="EMBL" id="CAG9768758.1"/>
    </source>
</evidence>